<evidence type="ECO:0000313" key="2">
    <source>
        <dbReference type="Proteomes" id="UP001497525"/>
    </source>
</evidence>
<evidence type="ECO:0000313" key="1">
    <source>
        <dbReference type="EMBL" id="CAL5133317.1"/>
    </source>
</evidence>
<sequence>MFSLFLNFTPLLSFTGSQLRFMPMQLTYSSNCNLPPLGLRAFISIRLSVCWPAFQFRFLIIYLCSGHHHTHCLLTVLRLLFSGAPDHFHSFIQYALVNRF</sequence>
<organism evidence="1 2">
    <name type="scientific">Calicophoron daubneyi</name>
    <name type="common">Rumen fluke</name>
    <name type="synonym">Paramphistomum daubneyi</name>
    <dbReference type="NCBI Taxonomy" id="300641"/>
    <lineage>
        <taxon>Eukaryota</taxon>
        <taxon>Metazoa</taxon>
        <taxon>Spiralia</taxon>
        <taxon>Lophotrochozoa</taxon>
        <taxon>Platyhelminthes</taxon>
        <taxon>Trematoda</taxon>
        <taxon>Digenea</taxon>
        <taxon>Plagiorchiida</taxon>
        <taxon>Pronocephalata</taxon>
        <taxon>Paramphistomoidea</taxon>
        <taxon>Paramphistomidae</taxon>
        <taxon>Calicophoron</taxon>
    </lineage>
</organism>
<comment type="caution">
    <text evidence="1">The sequence shown here is derived from an EMBL/GenBank/DDBJ whole genome shotgun (WGS) entry which is preliminary data.</text>
</comment>
<proteinExistence type="predicted"/>
<dbReference type="AlphaFoldDB" id="A0AAV2T739"/>
<dbReference type="Proteomes" id="UP001497525">
    <property type="component" value="Unassembled WGS sequence"/>
</dbReference>
<dbReference type="EMBL" id="CAXLJL010000156">
    <property type="protein sequence ID" value="CAL5133317.1"/>
    <property type="molecule type" value="Genomic_DNA"/>
</dbReference>
<reference evidence="1" key="1">
    <citation type="submission" date="2024-06" db="EMBL/GenBank/DDBJ databases">
        <authorList>
            <person name="Liu X."/>
            <person name="Lenzi L."/>
            <person name="Haldenby T S."/>
            <person name="Uol C."/>
        </authorList>
    </citation>
    <scope>NUCLEOTIDE SEQUENCE</scope>
</reference>
<gene>
    <name evidence="1" type="ORF">CDAUBV1_LOCUS6576</name>
</gene>
<accession>A0AAV2T739</accession>
<name>A0AAV2T739_CALDB</name>
<protein>
    <submittedName>
        <fullName evidence="1">Uncharacterized protein</fullName>
    </submittedName>
</protein>